<dbReference type="Pfam" id="PF10006">
    <property type="entry name" value="DUF2249"/>
    <property type="match status" value="1"/>
</dbReference>
<feature type="domain" description="DUF2249" evidence="1">
    <location>
        <begin position="9"/>
        <end position="74"/>
    </location>
</feature>
<dbReference type="Gene3D" id="3.30.110.40">
    <property type="entry name" value="TusA-like domain"/>
    <property type="match status" value="1"/>
</dbReference>
<dbReference type="CDD" id="cd00291">
    <property type="entry name" value="SirA_YedF_YeeD"/>
    <property type="match status" value="1"/>
</dbReference>
<dbReference type="EMBL" id="CABR01000035">
    <property type="protein sequence ID" value="CBI09544.1"/>
    <property type="molecule type" value="Genomic_DNA"/>
</dbReference>
<dbReference type="InterPro" id="IPR018720">
    <property type="entry name" value="DUF2249"/>
</dbReference>
<protein>
    <recommendedName>
        <fullName evidence="1">DUF2249 domain-containing protein</fullName>
    </recommendedName>
</protein>
<dbReference type="AlphaFoldDB" id="E6QQM3"/>
<evidence type="ECO:0000313" key="2">
    <source>
        <dbReference type="EMBL" id="CBI09544.1"/>
    </source>
</evidence>
<comment type="caution">
    <text evidence="2">The sequence shown here is derived from an EMBL/GenBank/DDBJ whole genome shotgun (WGS) entry which is preliminary data.</text>
</comment>
<accession>E6QQM3</accession>
<organism evidence="2">
    <name type="scientific">mine drainage metagenome</name>
    <dbReference type="NCBI Taxonomy" id="410659"/>
    <lineage>
        <taxon>unclassified sequences</taxon>
        <taxon>metagenomes</taxon>
        <taxon>ecological metagenomes</taxon>
    </lineage>
</organism>
<name>E6QQM3_9ZZZZ</name>
<dbReference type="InterPro" id="IPR036868">
    <property type="entry name" value="TusA-like_sf"/>
</dbReference>
<reference evidence="2" key="1">
    <citation type="submission" date="2009-10" db="EMBL/GenBank/DDBJ databases">
        <title>Diversity of trophic interactions inside an arsenic-rich microbial ecosystem.</title>
        <authorList>
            <person name="Bertin P.N."/>
            <person name="Heinrich-Salmeron A."/>
            <person name="Pelletier E."/>
            <person name="Goulhen-Chollet F."/>
            <person name="Arsene-Ploetze F."/>
            <person name="Gallien S."/>
            <person name="Calteau A."/>
            <person name="Vallenet D."/>
            <person name="Casiot C."/>
            <person name="Chane-Woon-Ming B."/>
            <person name="Giloteaux L."/>
            <person name="Barakat M."/>
            <person name="Bonnefoy V."/>
            <person name="Bruneel O."/>
            <person name="Chandler M."/>
            <person name="Cleiss J."/>
            <person name="Duran R."/>
            <person name="Elbaz-Poulichet F."/>
            <person name="Fonknechten N."/>
            <person name="Lauga B."/>
            <person name="Mornico D."/>
            <person name="Ortet P."/>
            <person name="Schaeffer C."/>
            <person name="Siguier P."/>
            <person name="Alexander Thil Smith A."/>
            <person name="Van Dorsselaer A."/>
            <person name="Weissenbach J."/>
            <person name="Medigue C."/>
            <person name="Le Paslier D."/>
        </authorList>
    </citation>
    <scope>NUCLEOTIDE SEQUENCE</scope>
</reference>
<proteinExistence type="predicted"/>
<evidence type="ECO:0000259" key="1">
    <source>
        <dbReference type="Pfam" id="PF10006"/>
    </source>
</evidence>
<sequence>MPMKHDIQLDVRGLAPPEPLTRALQALENLSSADRLCLLIDREPFPLYGILQDEGYHYATEIGGDDHYEICIWR</sequence>
<dbReference type="SUPFAM" id="SSF64307">
    <property type="entry name" value="SirA-like"/>
    <property type="match status" value="1"/>
</dbReference>
<gene>
    <name evidence="2" type="ORF">CARN7_0275</name>
</gene>